<accession>A0A9W9VU50</accession>
<dbReference type="InterPro" id="IPR007219">
    <property type="entry name" value="XnlR_reg_dom"/>
</dbReference>
<comment type="subcellular location">
    <subcellularLocation>
        <location evidence="1">Nucleus</location>
    </subcellularLocation>
</comment>
<keyword evidence="4" id="KW-0804">Transcription</keyword>
<feature type="compositionally biased region" description="Low complexity" evidence="6">
    <location>
        <begin position="92"/>
        <end position="110"/>
    </location>
</feature>
<dbReference type="CDD" id="cd12148">
    <property type="entry name" value="fungal_TF_MHR"/>
    <property type="match status" value="1"/>
</dbReference>
<dbReference type="AlphaFoldDB" id="A0A9W9VU50"/>
<feature type="compositionally biased region" description="Polar residues" evidence="6">
    <location>
        <begin position="1"/>
        <end position="14"/>
    </location>
</feature>
<feature type="region of interest" description="Disordered" evidence="6">
    <location>
        <begin position="1"/>
        <end position="25"/>
    </location>
</feature>
<dbReference type="Pfam" id="PF04082">
    <property type="entry name" value="Fungal_trans"/>
    <property type="match status" value="1"/>
</dbReference>
<dbReference type="GO" id="GO:0000976">
    <property type="term" value="F:transcription cis-regulatory region binding"/>
    <property type="evidence" value="ECO:0007669"/>
    <property type="project" value="TreeGrafter"/>
</dbReference>
<dbReference type="PANTHER" id="PTHR31845:SF17">
    <property type="entry name" value="ZN(II)2CYS6 TRANSCRIPTION FACTOR (EUROFUNG)"/>
    <property type="match status" value="1"/>
</dbReference>
<name>A0A9W9VU50_9EURO</name>
<organism evidence="8 9">
    <name type="scientific">Penicillium cataractarum</name>
    <dbReference type="NCBI Taxonomy" id="2100454"/>
    <lineage>
        <taxon>Eukaryota</taxon>
        <taxon>Fungi</taxon>
        <taxon>Dikarya</taxon>
        <taxon>Ascomycota</taxon>
        <taxon>Pezizomycotina</taxon>
        <taxon>Eurotiomycetes</taxon>
        <taxon>Eurotiomycetidae</taxon>
        <taxon>Eurotiales</taxon>
        <taxon>Aspergillaceae</taxon>
        <taxon>Penicillium</taxon>
    </lineage>
</organism>
<dbReference type="EMBL" id="JAPZBS010000001">
    <property type="protein sequence ID" value="KAJ5389412.1"/>
    <property type="molecule type" value="Genomic_DNA"/>
</dbReference>
<dbReference type="GO" id="GO:0006351">
    <property type="term" value="P:DNA-templated transcription"/>
    <property type="evidence" value="ECO:0007669"/>
    <property type="project" value="InterPro"/>
</dbReference>
<sequence length="640" mass="70218">MSAQVPTRLSTDNPSSDDERPAKVRRISRACLQSFKRSKVNRIGIEQAEAEIFNRVNHHEARIRELERASLLGEPSLPDNVKNGNTKAEKNSLIPESPQQSISPSQTSASRTPGSAVDGIDLGAPIATLRSLGALATDESKTEYEPTSFAKPIFANTFDPISQGLLSVHESQRAIDIFFQHCHPSAPVLDEDICYSWHDLGRHSPTLILAICSVGTRFWNNGIRQRASRDAVHPSFNKLTSLLDKAVSRLLLRPTPSDVTLDSIRVLLLYAQWMPSTREDGDELDSGENLSRPPSSRYNEISAWAVLGLALRYATLLGLERSAIAPFREHSKDPSKYDVSRLRVWYNLLTCNFNLMLTSGLPASVDPALSVQVARTFSSHSKTQYPGDIRVTALVELVGFVYRAMCSCGDISGRRLQAHSLQNLNKELDSWESASLAPLLSAASQPPADSIQATPHQPLEISLTAAAQMILSLSAYGADFVWRLDSQISSSFPDGPFHADPGSIGRLYYAVDSTWISYTFAATFLICPKTESLHTSTTRLAPSSSAILARLLNLVLKIFDGVCPTAAFHFARDFQGIVRYATSLVIASDHDNTQTTEEENDLAFQSLLEFMNDSGVDWAGSLLGETGDFTDWNMNGMLAG</sequence>
<gene>
    <name evidence="8" type="ORF">N7496_000480</name>
</gene>
<evidence type="ECO:0000256" key="4">
    <source>
        <dbReference type="ARBA" id="ARBA00023163"/>
    </source>
</evidence>
<evidence type="ECO:0000256" key="6">
    <source>
        <dbReference type="SAM" id="MobiDB-lite"/>
    </source>
</evidence>
<keyword evidence="2" id="KW-0805">Transcription regulation</keyword>
<dbReference type="GeneID" id="81432588"/>
<keyword evidence="3" id="KW-0238">DNA-binding</keyword>
<dbReference type="RefSeq" id="XP_056560140.1">
    <property type="nucleotide sequence ID" value="XM_056693411.1"/>
</dbReference>
<protein>
    <recommendedName>
        <fullName evidence="7">Xylanolytic transcriptional activator regulatory domain-containing protein</fullName>
    </recommendedName>
</protein>
<keyword evidence="5" id="KW-0539">Nucleus</keyword>
<evidence type="ECO:0000259" key="7">
    <source>
        <dbReference type="Pfam" id="PF04082"/>
    </source>
</evidence>
<dbReference type="InterPro" id="IPR051089">
    <property type="entry name" value="prtT"/>
</dbReference>
<evidence type="ECO:0000256" key="5">
    <source>
        <dbReference type="ARBA" id="ARBA00023242"/>
    </source>
</evidence>
<dbReference type="GO" id="GO:0000981">
    <property type="term" value="F:DNA-binding transcription factor activity, RNA polymerase II-specific"/>
    <property type="evidence" value="ECO:0007669"/>
    <property type="project" value="TreeGrafter"/>
</dbReference>
<dbReference type="OrthoDB" id="4454541at2759"/>
<dbReference type="GO" id="GO:0008270">
    <property type="term" value="F:zinc ion binding"/>
    <property type="evidence" value="ECO:0007669"/>
    <property type="project" value="InterPro"/>
</dbReference>
<evidence type="ECO:0000313" key="8">
    <source>
        <dbReference type="EMBL" id="KAJ5389412.1"/>
    </source>
</evidence>
<feature type="domain" description="Xylanolytic transcriptional activator regulatory" evidence="7">
    <location>
        <begin position="175"/>
        <end position="273"/>
    </location>
</feature>
<reference evidence="8" key="1">
    <citation type="submission" date="2022-11" db="EMBL/GenBank/DDBJ databases">
        <authorList>
            <person name="Petersen C."/>
        </authorList>
    </citation>
    <scope>NUCLEOTIDE SEQUENCE</scope>
    <source>
        <strain evidence="8">IBT 29864</strain>
    </source>
</reference>
<evidence type="ECO:0000256" key="1">
    <source>
        <dbReference type="ARBA" id="ARBA00004123"/>
    </source>
</evidence>
<dbReference type="Proteomes" id="UP001147782">
    <property type="component" value="Unassembled WGS sequence"/>
</dbReference>
<comment type="caution">
    <text evidence="8">The sequence shown here is derived from an EMBL/GenBank/DDBJ whole genome shotgun (WGS) entry which is preliminary data.</text>
</comment>
<evidence type="ECO:0000256" key="2">
    <source>
        <dbReference type="ARBA" id="ARBA00023015"/>
    </source>
</evidence>
<evidence type="ECO:0000256" key="3">
    <source>
        <dbReference type="ARBA" id="ARBA00023125"/>
    </source>
</evidence>
<keyword evidence="9" id="KW-1185">Reference proteome</keyword>
<evidence type="ECO:0000313" key="9">
    <source>
        <dbReference type="Proteomes" id="UP001147782"/>
    </source>
</evidence>
<dbReference type="GO" id="GO:0005634">
    <property type="term" value="C:nucleus"/>
    <property type="evidence" value="ECO:0007669"/>
    <property type="project" value="UniProtKB-SubCell"/>
</dbReference>
<feature type="region of interest" description="Disordered" evidence="6">
    <location>
        <begin position="74"/>
        <end position="117"/>
    </location>
</feature>
<reference evidence="8" key="2">
    <citation type="journal article" date="2023" name="IMA Fungus">
        <title>Comparative genomic study of the Penicillium genus elucidates a diverse pangenome and 15 lateral gene transfer events.</title>
        <authorList>
            <person name="Petersen C."/>
            <person name="Sorensen T."/>
            <person name="Nielsen M.R."/>
            <person name="Sondergaard T.E."/>
            <person name="Sorensen J.L."/>
            <person name="Fitzpatrick D.A."/>
            <person name="Frisvad J.C."/>
            <person name="Nielsen K.L."/>
        </authorList>
    </citation>
    <scope>NUCLEOTIDE SEQUENCE</scope>
    <source>
        <strain evidence="8">IBT 29864</strain>
    </source>
</reference>
<proteinExistence type="predicted"/>
<dbReference type="PANTHER" id="PTHR31845">
    <property type="entry name" value="FINGER DOMAIN PROTEIN, PUTATIVE-RELATED"/>
    <property type="match status" value="1"/>
</dbReference>